<feature type="region of interest" description="Disordered" evidence="1">
    <location>
        <begin position="156"/>
        <end position="202"/>
    </location>
</feature>
<evidence type="ECO:0000256" key="2">
    <source>
        <dbReference type="SAM" id="SignalP"/>
    </source>
</evidence>
<gene>
    <name evidence="3" type="ORF">M408DRAFT_327427</name>
</gene>
<organism evidence="3 4">
    <name type="scientific">Serendipita vermifera MAFF 305830</name>
    <dbReference type="NCBI Taxonomy" id="933852"/>
    <lineage>
        <taxon>Eukaryota</taxon>
        <taxon>Fungi</taxon>
        <taxon>Dikarya</taxon>
        <taxon>Basidiomycota</taxon>
        <taxon>Agaricomycotina</taxon>
        <taxon>Agaricomycetes</taxon>
        <taxon>Sebacinales</taxon>
        <taxon>Serendipitaceae</taxon>
        <taxon>Serendipita</taxon>
    </lineage>
</organism>
<dbReference type="AlphaFoldDB" id="A0A0C3BI37"/>
<keyword evidence="4" id="KW-1185">Reference proteome</keyword>
<name>A0A0C3BI37_SERVB</name>
<dbReference type="HOGENOM" id="CLU_1355398_0_0_1"/>
<feature type="compositionally biased region" description="Basic and acidic residues" evidence="1">
    <location>
        <begin position="168"/>
        <end position="181"/>
    </location>
</feature>
<feature type="signal peptide" evidence="2">
    <location>
        <begin position="1"/>
        <end position="18"/>
    </location>
</feature>
<keyword evidence="2" id="KW-0732">Signal</keyword>
<protein>
    <submittedName>
        <fullName evidence="3">Uncharacterized protein</fullName>
    </submittedName>
</protein>
<evidence type="ECO:0000313" key="4">
    <source>
        <dbReference type="Proteomes" id="UP000054097"/>
    </source>
</evidence>
<accession>A0A0C3BI37</accession>
<reference evidence="4" key="2">
    <citation type="submission" date="2015-01" db="EMBL/GenBank/DDBJ databases">
        <title>Evolutionary Origins and Diversification of the Mycorrhizal Mutualists.</title>
        <authorList>
            <consortium name="DOE Joint Genome Institute"/>
            <consortium name="Mycorrhizal Genomics Consortium"/>
            <person name="Kohler A."/>
            <person name="Kuo A."/>
            <person name="Nagy L.G."/>
            <person name="Floudas D."/>
            <person name="Copeland A."/>
            <person name="Barry K.W."/>
            <person name="Cichocki N."/>
            <person name="Veneault-Fourrey C."/>
            <person name="LaButti K."/>
            <person name="Lindquist E.A."/>
            <person name="Lipzen A."/>
            <person name="Lundell T."/>
            <person name="Morin E."/>
            <person name="Murat C."/>
            <person name="Riley R."/>
            <person name="Ohm R."/>
            <person name="Sun H."/>
            <person name="Tunlid A."/>
            <person name="Henrissat B."/>
            <person name="Grigoriev I.V."/>
            <person name="Hibbett D.S."/>
            <person name="Martin F."/>
        </authorList>
    </citation>
    <scope>NUCLEOTIDE SEQUENCE [LARGE SCALE GENOMIC DNA]</scope>
    <source>
        <strain evidence="4">MAFF 305830</strain>
    </source>
</reference>
<sequence>MLLTSFIPIVVAALAVQARPHVQPLGVATPGSDRAPLPIDKVNQEIHPTDLNPRTISTALQFIQRYPTNAKIQANFQHRRHIPSVGQPAPESIPGGLQEGMLKAQHYLHKRAVSEANDLEELDEIIDTTVQGSDMLQVHSTWGDLPSKLSTRYGAQRRLGHKAKRAVPYHDFKATEPSEDKETPEDESSLGNESHGKDGATS</sequence>
<feature type="chain" id="PRO_5002161652" evidence="2">
    <location>
        <begin position="19"/>
        <end position="202"/>
    </location>
</feature>
<dbReference type="Proteomes" id="UP000054097">
    <property type="component" value="Unassembled WGS sequence"/>
</dbReference>
<reference evidence="3 4" key="1">
    <citation type="submission" date="2014-04" db="EMBL/GenBank/DDBJ databases">
        <authorList>
            <consortium name="DOE Joint Genome Institute"/>
            <person name="Kuo A."/>
            <person name="Zuccaro A."/>
            <person name="Kohler A."/>
            <person name="Nagy L.G."/>
            <person name="Floudas D."/>
            <person name="Copeland A."/>
            <person name="Barry K.W."/>
            <person name="Cichocki N."/>
            <person name="Veneault-Fourrey C."/>
            <person name="LaButti K."/>
            <person name="Lindquist E.A."/>
            <person name="Lipzen A."/>
            <person name="Lundell T."/>
            <person name="Morin E."/>
            <person name="Murat C."/>
            <person name="Sun H."/>
            <person name="Tunlid A."/>
            <person name="Henrissat B."/>
            <person name="Grigoriev I.V."/>
            <person name="Hibbett D.S."/>
            <person name="Martin F."/>
            <person name="Nordberg H.P."/>
            <person name="Cantor M.N."/>
            <person name="Hua S.X."/>
        </authorList>
    </citation>
    <scope>NUCLEOTIDE SEQUENCE [LARGE SCALE GENOMIC DNA]</scope>
    <source>
        <strain evidence="3 4">MAFF 305830</strain>
    </source>
</reference>
<dbReference type="EMBL" id="KN824282">
    <property type="protein sequence ID" value="KIM31136.1"/>
    <property type="molecule type" value="Genomic_DNA"/>
</dbReference>
<proteinExistence type="predicted"/>
<evidence type="ECO:0000256" key="1">
    <source>
        <dbReference type="SAM" id="MobiDB-lite"/>
    </source>
</evidence>
<evidence type="ECO:0000313" key="3">
    <source>
        <dbReference type="EMBL" id="KIM31136.1"/>
    </source>
</evidence>
<feature type="compositionally biased region" description="Basic residues" evidence="1">
    <location>
        <begin position="158"/>
        <end position="167"/>
    </location>
</feature>